<dbReference type="InterPro" id="IPR044816">
    <property type="entry name" value="BURP"/>
</dbReference>
<proteinExistence type="predicted"/>
<dbReference type="PANTHER" id="PTHR31236:SF2">
    <property type="entry name" value="BURP DOMAIN PROTEIN RD22"/>
    <property type="match status" value="1"/>
</dbReference>
<reference evidence="2" key="1">
    <citation type="submission" date="2015-07" db="EMBL/GenBank/DDBJ databases">
        <title>Transcriptome Assembly of Anthurium amnicola.</title>
        <authorList>
            <person name="Suzuki J."/>
        </authorList>
    </citation>
    <scope>NUCLEOTIDE SEQUENCE</scope>
</reference>
<feature type="domain" description="BURP" evidence="1">
    <location>
        <begin position="1"/>
        <end position="129"/>
    </location>
</feature>
<organism evidence="2">
    <name type="scientific">Anthurium amnicola</name>
    <dbReference type="NCBI Taxonomy" id="1678845"/>
    <lineage>
        <taxon>Eukaryota</taxon>
        <taxon>Viridiplantae</taxon>
        <taxon>Streptophyta</taxon>
        <taxon>Embryophyta</taxon>
        <taxon>Tracheophyta</taxon>
        <taxon>Spermatophyta</taxon>
        <taxon>Magnoliopsida</taxon>
        <taxon>Liliopsida</taxon>
        <taxon>Araceae</taxon>
        <taxon>Pothoideae</taxon>
        <taxon>Potheae</taxon>
        <taxon>Anthurium</taxon>
    </lineage>
</organism>
<name>A0A1D1XWD0_9ARAE</name>
<accession>A0A1D1XWD0</accession>
<dbReference type="Pfam" id="PF03181">
    <property type="entry name" value="BURP"/>
    <property type="match status" value="1"/>
</dbReference>
<gene>
    <name evidence="2" type="primary">BURP5_1</name>
    <name evidence="2" type="ORF">g.18504</name>
</gene>
<dbReference type="PANTHER" id="PTHR31236">
    <property type="entry name" value="BURP DOMAIN PROTEIN USPL1-LIKE"/>
    <property type="match status" value="1"/>
</dbReference>
<evidence type="ECO:0000313" key="2">
    <source>
        <dbReference type="EMBL" id="JAT46671.1"/>
    </source>
</evidence>
<protein>
    <submittedName>
        <fullName evidence="2">BURP domain-containing protein 5</fullName>
    </submittedName>
</protein>
<dbReference type="AlphaFoldDB" id="A0A1D1XWD0"/>
<dbReference type="EMBL" id="GDJX01021265">
    <property type="protein sequence ID" value="JAT46671.1"/>
    <property type="molecule type" value="Transcribed_RNA"/>
</dbReference>
<dbReference type="SMART" id="SM01045">
    <property type="entry name" value="BURP"/>
    <property type="match status" value="1"/>
</dbReference>
<evidence type="ECO:0000259" key="1">
    <source>
        <dbReference type="PROSITE" id="PS51277"/>
    </source>
</evidence>
<dbReference type="InterPro" id="IPR004873">
    <property type="entry name" value="BURP_dom"/>
</dbReference>
<dbReference type="PROSITE" id="PS51277">
    <property type="entry name" value="BURP"/>
    <property type="match status" value="1"/>
</dbReference>
<sequence length="130" mass="14143">MVDYATLVLRTHDVRAISSVAVKEGTAKKQMYVVASSPQVRIAGNKIVSCHPLIYPYAVFHCHDVPATTVSVVPLVGEDGAKMDAIAVCHTDTRPWLPNHLAFQMTKVKPGTVPICHFVEQGGVVWAPRP</sequence>